<comment type="caution">
    <text evidence="2">The sequence shown here is derived from an EMBL/GenBank/DDBJ whole genome shotgun (WGS) entry which is preliminary data.</text>
</comment>
<reference evidence="2 3" key="1">
    <citation type="submission" date="2020-10" db="EMBL/GenBank/DDBJ databases">
        <title>Nocardioides sp. isolated from sludge.</title>
        <authorList>
            <person name="Zhang X."/>
        </authorList>
    </citation>
    <scope>NUCLEOTIDE SEQUENCE [LARGE SCALE GENOMIC DNA]</scope>
    <source>
        <strain evidence="2 3">Y6</strain>
    </source>
</reference>
<feature type="compositionally biased region" description="Low complexity" evidence="1">
    <location>
        <begin position="65"/>
        <end position="96"/>
    </location>
</feature>
<evidence type="ECO:0000313" key="3">
    <source>
        <dbReference type="Proteomes" id="UP000756387"/>
    </source>
</evidence>
<keyword evidence="3" id="KW-1185">Reference proteome</keyword>
<name>A0ABR9RU33_9ACTN</name>
<accession>A0ABR9RU33</accession>
<gene>
    <name evidence="2" type="ORF">IEQ44_10370</name>
</gene>
<evidence type="ECO:0000313" key="2">
    <source>
        <dbReference type="EMBL" id="MBE7325063.1"/>
    </source>
</evidence>
<organism evidence="2 3">
    <name type="scientific">Nocardioides malaquae</name>
    <dbReference type="NCBI Taxonomy" id="2773426"/>
    <lineage>
        <taxon>Bacteria</taxon>
        <taxon>Bacillati</taxon>
        <taxon>Actinomycetota</taxon>
        <taxon>Actinomycetes</taxon>
        <taxon>Propionibacteriales</taxon>
        <taxon>Nocardioidaceae</taxon>
        <taxon>Nocardioides</taxon>
    </lineage>
</organism>
<protein>
    <submittedName>
        <fullName evidence="2">Uncharacterized protein</fullName>
    </submittedName>
</protein>
<sequence length="355" mass="39286">MHAPTHASSMRSASARLTTLSAMGGKRMVASVLAIVMALVALVAFATVDDRGSDVPAAGPERTLAAPAPDDQDASPVASTPTATPRPTRTKATPASLPGGGRKVFGRNRFLVAYYGTPGTGVLGVLGEQPPKRMHRDLVRAGRPFVRPGERLLPVYELIVTVADPFPGKGGDFNHDVARRDVRRYVEAAERRGALVVLDLQPGRDDFLTVAKRWRWALEQPHVGLALDPEWRMGRHQVPGRVIGSVRAREVHRVSAWLDRLTARHDLPEKVFMLHQFRSSMIVRPERLVDRPHLAEVLHVDGFGTPGQKLDTYGVLARPRQLRMGFKLFIDEDTPMMRARAVRRIRPAVRFVSFQ</sequence>
<feature type="region of interest" description="Disordered" evidence="1">
    <location>
        <begin position="56"/>
        <end position="99"/>
    </location>
</feature>
<evidence type="ECO:0000256" key="1">
    <source>
        <dbReference type="SAM" id="MobiDB-lite"/>
    </source>
</evidence>
<dbReference type="EMBL" id="JADCSA010000009">
    <property type="protein sequence ID" value="MBE7325063.1"/>
    <property type="molecule type" value="Genomic_DNA"/>
</dbReference>
<dbReference type="Proteomes" id="UP000756387">
    <property type="component" value="Unassembled WGS sequence"/>
</dbReference>
<proteinExistence type="predicted"/>